<feature type="region of interest" description="Disordered" evidence="1">
    <location>
        <begin position="20"/>
        <end position="40"/>
    </location>
</feature>
<comment type="caution">
    <text evidence="2">The sequence shown here is derived from an EMBL/GenBank/DDBJ whole genome shotgun (WGS) entry which is preliminary data.</text>
</comment>
<name>A0ABV9X0C8_9ACTN</name>
<evidence type="ECO:0000313" key="3">
    <source>
        <dbReference type="Proteomes" id="UP001595855"/>
    </source>
</evidence>
<evidence type="ECO:0000256" key="1">
    <source>
        <dbReference type="SAM" id="MobiDB-lite"/>
    </source>
</evidence>
<dbReference type="RefSeq" id="WP_271416522.1">
    <property type="nucleotide sequence ID" value="NZ_BAAATN010000015.1"/>
</dbReference>
<dbReference type="Proteomes" id="UP001595855">
    <property type="component" value="Unassembled WGS sequence"/>
</dbReference>
<accession>A0ABV9X0C8</accession>
<evidence type="ECO:0000313" key="2">
    <source>
        <dbReference type="EMBL" id="MFC5017212.1"/>
    </source>
</evidence>
<proteinExistence type="predicted"/>
<gene>
    <name evidence="2" type="ORF">ACFPRC_20360</name>
</gene>
<reference evidence="3" key="1">
    <citation type="journal article" date="2019" name="Int. J. Syst. Evol. Microbiol.">
        <title>The Global Catalogue of Microorganisms (GCM) 10K type strain sequencing project: providing services to taxonomists for standard genome sequencing and annotation.</title>
        <authorList>
            <consortium name="The Broad Institute Genomics Platform"/>
            <consortium name="The Broad Institute Genome Sequencing Center for Infectious Disease"/>
            <person name="Wu L."/>
            <person name="Ma J."/>
        </authorList>
    </citation>
    <scope>NUCLEOTIDE SEQUENCE [LARGE SCALE GENOMIC DNA]</scope>
    <source>
        <strain evidence="3">CGMCC 4.1542</strain>
    </source>
</reference>
<feature type="compositionally biased region" description="Basic residues" evidence="1">
    <location>
        <begin position="20"/>
        <end position="29"/>
    </location>
</feature>
<organism evidence="2 3">
    <name type="scientific">Streptomyces lienomycini</name>
    <dbReference type="NCBI Taxonomy" id="284035"/>
    <lineage>
        <taxon>Bacteria</taxon>
        <taxon>Bacillati</taxon>
        <taxon>Actinomycetota</taxon>
        <taxon>Actinomycetes</taxon>
        <taxon>Kitasatosporales</taxon>
        <taxon>Streptomycetaceae</taxon>
        <taxon>Streptomyces</taxon>
    </lineage>
</organism>
<sequence length="83" mass="9044">MPYLIGRLVTWVSLLLNPRGTHRRTRPRPPAHPAPPCPAAISALPLPSHRSPYGLPTVLDGTETAAVRPYLLTRALYELQAAA</sequence>
<keyword evidence="3" id="KW-1185">Reference proteome</keyword>
<protein>
    <submittedName>
        <fullName evidence="2">Uncharacterized protein</fullName>
    </submittedName>
</protein>
<dbReference type="EMBL" id="JBHSJO010000001">
    <property type="protein sequence ID" value="MFC5017212.1"/>
    <property type="molecule type" value="Genomic_DNA"/>
</dbReference>